<protein>
    <recommendedName>
        <fullName evidence="6">Transcriptional activator HAP2</fullName>
    </recommendedName>
</protein>
<comment type="subunit">
    <text evidence="6">Heterotrimer.</text>
</comment>
<dbReference type="EMBL" id="CENE01000002">
    <property type="protein sequence ID" value="CEQ39017.1"/>
    <property type="molecule type" value="Genomic_DNA"/>
</dbReference>
<feature type="region of interest" description="Disordered" evidence="7">
    <location>
        <begin position="259"/>
        <end position="282"/>
    </location>
</feature>
<evidence type="ECO:0000256" key="2">
    <source>
        <dbReference type="ARBA" id="ARBA00023015"/>
    </source>
</evidence>
<feature type="compositionally biased region" description="Polar residues" evidence="7">
    <location>
        <begin position="158"/>
        <end position="170"/>
    </location>
</feature>
<keyword evidence="5 6" id="KW-0539">Nucleus</keyword>
<evidence type="ECO:0000313" key="9">
    <source>
        <dbReference type="Proteomes" id="UP000243876"/>
    </source>
</evidence>
<feature type="compositionally biased region" description="Gly residues" evidence="7">
    <location>
        <begin position="194"/>
        <end position="205"/>
    </location>
</feature>
<feature type="compositionally biased region" description="Basic and acidic residues" evidence="7">
    <location>
        <begin position="316"/>
        <end position="332"/>
    </location>
</feature>
<gene>
    <name evidence="8" type="primary">SPOSA6832_00519</name>
</gene>
<dbReference type="InterPro" id="IPR001289">
    <property type="entry name" value="NFYA"/>
</dbReference>
<dbReference type="PRINTS" id="PR00616">
    <property type="entry name" value="CCAATSUBUNTB"/>
</dbReference>
<dbReference type="Gene3D" id="6.10.250.2430">
    <property type="match status" value="1"/>
</dbReference>
<dbReference type="OrthoDB" id="1097733at2759"/>
<organism evidence="8 9">
    <name type="scientific">Sporidiobolus salmonicolor</name>
    <name type="common">Yeast-like fungus</name>
    <name type="synonym">Sporobolomyces salmonicolor</name>
    <dbReference type="NCBI Taxonomy" id="5005"/>
    <lineage>
        <taxon>Eukaryota</taxon>
        <taxon>Fungi</taxon>
        <taxon>Dikarya</taxon>
        <taxon>Basidiomycota</taxon>
        <taxon>Pucciniomycotina</taxon>
        <taxon>Microbotryomycetes</taxon>
        <taxon>Sporidiobolales</taxon>
        <taxon>Sporidiobolaceae</taxon>
        <taxon>Sporobolomyces</taxon>
    </lineage>
</organism>
<feature type="region of interest" description="Disordered" evidence="7">
    <location>
        <begin position="19"/>
        <end position="205"/>
    </location>
</feature>
<dbReference type="PANTHER" id="PTHR12632">
    <property type="entry name" value="TRANSCRIPTION FACTOR NF-Y ALPHA-RELATED"/>
    <property type="match status" value="1"/>
</dbReference>
<dbReference type="GO" id="GO:0005634">
    <property type="term" value="C:nucleus"/>
    <property type="evidence" value="ECO:0007669"/>
    <property type="project" value="UniProtKB-SubCell"/>
</dbReference>
<proteinExistence type="inferred from homology"/>
<dbReference type="GO" id="GO:0003700">
    <property type="term" value="F:DNA-binding transcription factor activity"/>
    <property type="evidence" value="ECO:0007669"/>
    <property type="project" value="UniProtKB-UniRule"/>
</dbReference>
<keyword evidence="2 6" id="KW-0805">Transcription regulation</keyword>
<comment type="subcellular location">
    <subcellularLocation>
        <location evidence="1 6">Nucleus</location>
    </subcellularLocation>
</comment>
<dbReference type="AlphaFoldDB" id="A0A0D6EG66"/>
<keyword evidence="9" id="KW-1185">Reference proteome</keyword>
<dbReference type="PROSITE" id="PS51152">
    <property type="entry name" value="NFYA_HAP2_2"/>
    <property type="match status" value="1"/>
</dbReference>
<feature type="compositionally biased region" description="Basic residues" evidence="7">
    <location>
        <begin position="266"/>
        <end position="276"/>
    </location>
</feature>
<evidence type="ECO:0000313" key="8">
    <source>
        <dbReference type="EMBL" id="CEQ39017.1"/>
    </source>
</evidence>
<feature type="compositionally biased region" description="Basic residues" evidence="7">
    <location>
        <begin position="146"/>
        <end position="157"/>
    </location>
</feature>
<evidence type="ECO:0000256" key="1">
    <source>
        <dbReference type="ARBA" id="ARBA00004123"/>
    </source>
</evidence>
<comment type="similarity">
    <text evidence="6">Belongs to the NFYA/HAP2 subunit family.</text>
</comment>
<reference evidence="9" key="1">
    <citation type="submission" date="2015-02" db="EMBL/GenBank/DDBJ databases">
        <authorList>
            <person name="Gon?alves P."/>
        </authorList>
    </citation>
    <scope>NUCLEOTIDE SEQUENCE [LARGE SCALE GENOMIC DNA]</scope>
</reference>
<evidence type="ECO:0000256" key="7">
    <source>
        <dbReference type="SAM" id="MobiDB-lite"/>
    </source>
</evidence>
<keyword evidence="3 6" id="KW-0238">DNA-binding</keyword>
<feature type="compositionally biased region" description="Acidic residues" evidence="7">
    <location>
        <begin position="106"/>
        <end position="126"/>
    </location>
</feature>
<dbReference type="GO" id="GO:0003677">
    <property type="term" value="F:DNA binding"/>
    <property type="evidence" value="ECO:0007669"/>
    <property type="project" value="UniProtKB-KW"/>
</dbReference>
<name>A0A0D6EG66_SPOSA</name>
<keyword evidence="4 6" id="KW-0804">Transcription</keyword>
<sequence>MQPSTSSLAQHYFATQYGDLPLLPPHQQAAFYPPSPAPPSAEQRPQPLYPSAGPSAQQQPIPFFTPSYATYPNGNGVGSSSSGAEYADDSGAQPQYDPELDAALQVDDELEDDDEEQQLDQDDDDYSPGGKGKKRATNGSAGGGGKRARKAKQHQQRKNSAATTPQTVATPYQDLDNDEGALAGEGGDSEYGSAEGGSIGMGAGQEGIEFGSAAHVLEEGAAADEAEPLYVNAKQYHRILKRRTARARLEEMGRLSRERKPYLHESRHKHAMRRPRGPGGRFLTLEERAILEAGGSIPGVEWPPNNGASGSSAAVKQEEARDGSREGTGDDA</sequence>
<evidence type="ECO:0000256" key="6">
    <source>
        <dbReference type="RuleBase" id="RU367155"/>
    </source>
</evidence>
<dbReference type="SMART" id="SM00521">
    <property type="entry name" value="CBF"/>
    <property type="match status" value="1"/>
</dbReference>
<evidence type="ECO:0000256" key="5">
    <source>
        <dbReference type="ARBA" id="ARBA00023242"/>
    </source>
</evidence>
<evidence type="ECO:0000256" key="3">
    <source>
        <dbReference type="ARBA" id="ARBA00023125"/>
    </source>
</evidence>
<comment type="function">
    <text evidence="6">Component of the sequence-specific heterotrimeric transcription factor (NF-Y) which specifically recognizes a 5'-CCAAT-3' box motif found in the promoters of its target genes.</text>
</comment>
<evidence type="ECO:0000256" key="4">
    <source>
        <dbReference type="ARBA" id="ARBA00023163"/>
    </source>
</evidence>
<dbReference type="Proteomes" id="UP000243876">
    <property type="component" value="Unassembled WGS sequence"/>
</dbReference>
<dbReference type="Pfam" id="PF02045">
    <property type="entry name" value="CBFB_NFYA"/>
    <property type="match status" value="1"/>
</dbReference>
<accession>A0A0D6EG66</accession>
<feature type="region of interest" description="Disordered" evidence="7">
    <location>
        <begin position="295"/>
        <end position="332"/>
    </location>
</feature>